<dbReference type="CDD" id="cd02900">
    <property type="entry name" value="Macro_Appr_pase"/>
    <property type="match status" value="1"/>
</dbReference>
<dbReference type="Pfam" id="PF14519">
    <property type="entry name" value="Macro_2"/>
    <property type="match status" value="1"/>
</dbReference>
<dbReference type="InterPro" id="IPR028071">
    <property type="entry name" value="Macro-like_dom"/>
</dbReference>
<dbReference type="EnsemblMetazoa" id="XM_030994738">
    <property type="protein sequence ID" value="XP_030850598"/>
    <property type="gene ID" value="LOC100888050"/>
</dbReference>
<feature type="domain" description="Macro" evidence="1">
    <location>
        <begin position="57"/>
        <end position="280"/>
    </location>
</feature>
<reference evidence="3" key="1">
    <citation type="submission" date="2015-02" db="EMBL/GenBank/DDBJ databases">
        <title>Genome sequencing for Strongylocentrotus purpuratus.</title>
        <authorList>
            <person name="Murali S."/>
            <person name="Liu Y."/>
            <person name="Vee V."/>
            <person name="English A."/>
            <person name="Wang M."/>
            <person name="Skinner E."/>
            <person name="Han Y."/>
            <person name="Muzny D.M."/>
            <person name="Worley K.C."/>
            <person name="Gibbs R.A."/>
        </authorList>
    </citation>
    <scope>NUCLEOTIDE SEQUENCE</scope>
</reference>
<dbReference type="RefSeq" id="XP_030850598.1">
    <property type="nucleotide sequence ID" value="XM_030994738.1"/>
</dbReference>
<protein>
    <recommendedName>
        <fullName evidence="1">Macro domain-containing protein</fullName>
    </recommendedName>
</protein>
<organism evidence="2 3">
    <name type="scientific">Strongylocentrotus purpuratus</name>
    <name type="common">Purple sea urchin</name>
    <dbReference type="NCBI Taxonomy" id="7668"/>
    <lineage>
        <taxon>Eukaryota</taxon>
        <taxon>Metazoa</taxon>
        <taxon>Echinodermata</taxon>
        <taxon>Eleutherozoa</taxon>
        <taxon>Echinozoa</taxon>
        <taxon>Echinoidea</taxon>
        <taxon>Euechinoidea</taxon>
        <taxon>Echinacea</taxon>
        <taxon>Camarodonta</taxon>
        <taxon>Echinidea</taxon>
        <taxon>Strongylocentrotidae</taxon>
        <taxon>Strongylocentrotus</taxon>
    </lineage>
</organism>
<name>A0A7M7PG36_STRPU</name>
<dbReference type="OrthoDB" id="6082470at2759"/>
<reference evidence="2" key="2">
    <citation type="submission" date="2021-01" db="UniProtKB">
        <authorList>
            <consortium name="EnsemblMetazoa"/>
        </authorList>
    </citation>
    <scope>IDENTIFICATION</scope>
</reference>
<dbReference type="Proteomes" id="UP000007110">
    <property type="component" value="Unassembled WGS sequence"/>
</dbReference>
<evidence type="ECO:0000313" key="2">
    <source>
        <dbReference type="EnsemblMetazoa" id="XP_030850598"/>
    </source>
</evidence>
<dbReference type="Gene3D" id="3.40.220.10">
    <property type="entry name" value="Leucine Aminopeptidase, subunit E, domain 1"/>
    <property type="match status" value="1"/>
</dbReference>
<dbReference type="OMA" id="CANLMWT"/>
<dbReference type="GeneID" id="100888050"/>
<sequence>MDGILSLESTDIKTGIRRKDILIKKPQVDQTCSPKIEVKVPPAGVMYKLRDLKGELVQAWKEVFKGCDQVEVSEGDIFKNAPAADAIVSPANSFGYMDGGIDLAYSRHFGWQLMNRLQEIIMTEKDGELLVGDAIIIPTCQQFWGNTEKTSWEGFNQGTPIKYLISAPTMRVPDDVSDSINAYLAFRAVLIAVQKHNANTSKTGLLPISSVLCPGLATNVGRMPPKKCAKQMKCAYEVYELKKDQYLQNPESLGSVWEHQLYMASDDDYNPEITFLEEES</sequence>
<dbReference type="SMART" id="SM00506">
    <property type="entry name" value="A1pp"/>
    <property type="match status" value="1"/>
</dbReference>
<dbReference type="InterPro" id="IPR043472">
    <property type="entry name" value="Macro_dom-like"/>
</dbReference>
<dbReference type="InParanoid" id="A0A7M7PG36"/>
<dbReference type="SUPFAM" id="SSF52949">
    <property type="entry name" value="Macro domain-like"/>
    <property type="match status" value="1"/>
</dbReference>
<dbReference type="InterPro" id="IPR002589">
    <property type="entry name" value="Macro_dom"/>
</dbReference>
<evidence type="ECO:0000313" key="3">
    <source>
        <dbReference type="Proteomes" id="UP000007110"/>
    </source>
</evidence>
<proteinExistence type="predicted"/>
<keyword evidence="3" id="KW-1185">Reference proteome</keyword>
<dbReference type="KEGG" id="spu:100888050"/>
<dbReference type="AlphaFoldDB" id="A0A7M7PG36"/>
<evidence type="ECO:0000259" key="1">
    <source>
        <dbReference type="PROSITE" id="PS51154"/>
    </source>
</evidence>
<dbReference type="PROSITE" id="PS51154">
    <property type="entry name" value="MACRO"/>
    <property type="match status" value="1"/>
</dbReference>
<accession>A0A7M7PG36</accession>